<evidence type="ECO:0000313" key="6">
    <source>
        <dbReference type="Proteomes" id="UP000076023"/>
    </source>
</evidence>
<reference evidence="6" key="1">
    <citation type="journal article" date="2017" name="Genome Announc.">
        <title>Draft Genome Sequence of Terrimicrobium sacchariphilum NM-5T, a Facultative Anaerobic Soil Bacterium of the Class Spartobacteria.</title>
        <authorList>
            <person name="Qiu Y.L."/>
            <person name="Tourlousse D.M."/>
            <person name="Matsuura N."/>
            <person name="Ohashi A."/>
            <person name="Sekiguchi Y."/>
        </authorList>
    </citation>
    <scope>NUCLEOTIDE SEQUENCE [LARGE SCALE GENOMIC DNA]</scope>
    <source>
        <strain evidence="6">NM-5</strain>
    </source>
</reference>
<dbReference type="EC" id="3.5.1.28" evidence="2"/>
<evidence type="ECO:0000256" key="3">
    <source>
        <dbReference type="ARBA" id="ARBA00022801"/>
    </source>
</evidence>
<dbReference type="Gene3D" id="3.40.630.40">
    <property type="entry name" value="Zn-dependent exopeptidases"/>
    <property type="match status" value="1"/>
</dbReference>
<sequence length="221" mass="24736">MDSTRNRLTTIRTWFCLTVGLSILLLFGGCAGPSYLTGAGNFHTVIVDAGHGGHDMGAKSVAGQPEKVLALDTARRLAIELRKQGFNVIETRNADYFVPLGGRTAISNRKNDSIFVSIHYNWAPKRKPQGMEVYYFSSRSGRLAANILQEIKSVYPTVNRGVKRNNYYVLRNNRRPAVLCELGFLSNASDNRYVQTAAVRQKLAEEIAWGITKERQGRIIW</sequence>
<dbReference type="GO" id="GO:0008745">
    <property type="term" value="F:N-acetylmuramoyl-L-alanine amidase activity"/>
    <property type="evidence" value="ECO:0007669"/>
    <property type="project" value="UniProtKB-EC"/>
</dbReference>
<dbReference type="AlphaFoldDB" id="A0A146GFA9"/>
<dbReference type="InParanoid" id="A0A146GFA9"/>
<evidence type="ECO:0000259" key="4">
    <source>
        <dbReference type="SMART" id="SM00646"/>
    </source>
</evidence>
<keyword evidence="6" id="KW-1185">Reference proteome</keyword>
<dbReference type="CDD" id="cd02696">
    <property type="entry name" value="MurNAc-LAA"/>
    <property type="match status" value="1"/>
</dbReference>
<dbReference type="SMART" id="SM00646">
    <property type="entry name" value="Ami_3"/>
    <property type="match status" value="1"/>
</dbReference>
<evidence type="ECO:0000256" key="2">
    <source>
        <dbReference type="ARBA" id="ARBA00011901"/>
    </source>
</evidence>
<dbReference type="GO" id="GO:0009253">
    <property type="term" value="P:peptidoglycan catabolic process"/>
    <property type="evidence" value="ECO:0007669"/>
    <property type="project" value="InterPro"/>
</dbReference>
<accession>A0A146GFA9</accession>
<protein>
    <recommendedName>
        <fullName evidence="2">N-acetylmuramoyl-L-alanine amidase</fullName>
        <ecNumber evidence="2">3.5.1.28</ecNumber>
    </recommendedName>
</protein>
<dbReference type="PANTHER" id="PTHR30404">
    <property type="entry name" value="N-ACETYLMURAMOYL-L-ALANINE AMIDASE"/>
    <property type="match status" value="1"/>
</dbReference>
<proteinExistence type="predicted"/>
<comment type="catalytic activity">
    <reaction evidence="1">
        <text>Hydrolyzes the link between N-acetylmuramoyl residues and L-amino acid residues in certain cell-wall glycopeptides.</text>
        <dbReference type="EC" id="3.5.1.28"/>
    </reaction>
</comment>
<dbReference type="Pfam" id="PF01520">
    <property type="entry name" value="Amidase_3"/>
    <property type="match status" value="1"/>
</dbReference>
<dbReference type="InterPro" id="IPR002508">
    <property type="entry name" value="MurNAc-LAA_cat"/>
</dbReference>
<keyword evidence="3" id="KW-0378">Hydrolase</keyword>
<evidence type="ECO:0000256" key="1">
    <source>
        <dbReference type="ARBA" id="ARBA00001561"/>
    </source>
</evidence>
<dbReference type="GO" id="GO:0030288">
    <property type="term" value="C:outer membrane-bounded periplasmic space"/>
    <property type="evidence" value="ECO:0007669"/>
    <property type="project" value="TreeGrafter"/>
</dbReference>
<evidence type="ECO:0000313" key="5">
    <source>
        <dbReference type="EMBL" id="GAT35148.1"/>
    </source>
</evidence>
<name>A0A146GFA9_TERSA</name>
<dbReference type="STRING" id="690879.TSACC_3212"/>
<gene>
    <name evidence="5" type="ORF">TSACC_3212</name>
</gene>
<comment type="caution">
    <text evidence="5">The sequence shown here is derived from an EMBL/GenBank/DDBJ whole genome shotgun (WGS) entry which is preliminary data.</text>
</comment>
<feature type="domain" description="MurNAc-LAA" evidence="4">
    <location>
        <begin position="104"/>
        <end position="212"/>
    </location>
</feature>
<dbReference type="SUPFAM" id="SSF53187">
    <property type="entry name" value="Zn-dependent exopeptidases"/>
    <property type="match status" value="1"/>
</dbReference>
<organism evidence="5 6">
    <name type="scientific">Terrimicrobium sacchariphilum</name>
    <dbReference type="NCBI Taxonomy" id="690879"/>
    <lineage>
        <taxon>Bacteria</taxon>
        <taxon>Pseudomonadati</taxon>
        <taxon>Verrucomicrobiota</taxon>
        <taxon>Terrimicrobiia</taxon>
        <taxon>Terrimicrobiales</taxon>
        <taxon>Terrimicrobiaceae</taxon>
        <taxon>Terrimicrobium</taxon>
    </lineage>
</organism>
<dbReference type="PROSITE" id="PS51257">
    <property type="entry name" value="PROKAR_LIPOPROTEIN"/>
    <property type="match status" value="1"/>
</dbReference>
<dbReference type="InterPro" id="IPR050695">
    <property type="entry name" value="N-acetylmuramoyl_amidase_3"/>
</dbReference>
<dbReference type="PANTHER" id="PTHR30404:SF0">
    <property type="entry name" value="N-ACETYLMURAMOYL-L-ALANINE AMIDASE AMIC"/>
    <property type="match status" value="1"/>
</dbReference>
<dbReference type="Proteomes" id="UP000076023">
    <property type="component" value="Unassembled WGS sequence"/>
</dbReference>
<dbReference type="EMBL" id="BDCO01000003">
    <property type="protein sequence ID" value="GAT35148.1"/>
    <property type="molecule type" value="Genomic_DNA"/>
</dbReference>